<feature type="transmembrane region" description="Helical" evidence="1">
    <location>
        <begin position="415"/>
        <end position="434"/>
    </location>
</feature>
<accession>A0A6I3SV84</accession>
<feature type="transmembrane region" description="Helical" evidence="1">
    <location>
        <begin position="21"/>
        <end position="39"/>
    </location>
</feature>
<proteinExistence type="predicted"/>
<name>A0A6I3SV84_9BURK</name>
<evidence type="ECO:0000313" key="2">
    <source>
        <dbReference type="EMBL" id="MTV52526.1"/>
    </source>
</evidence>
<sequence>MPMKPGVLASADTAGARPAGPLVLGLGAGAAVTLGWLLVGDLGIAIRDRAAQPTALEMLRQAGASDTATSLLLATVPAVISVLLVPWLGYRSDRCRSRHGRRRPFLFVAAPLGSLALLGLAVTPVLAPALAAAGGIETRACTLALFCLFWTLFECAALTAMAMFTGLVSDVVPRALLGRFFAAVRIVGLSVGIGFNGWLFALTERHLASVLACAAFAFALPVLAMCLMVREPRTTSGPVANAQAMPRERVRQCMAHPSFLLAVAVFLLAGVTFAPFNTFYQYYAHAHGVPKATLGALTAAGYAISIASAFVVGWLVDRRGAVRVSGAVMLLYCAIAAAGWLLVDGATSFKVFYLVHVALSGAYFTAASSLPMALFPAAQFVQFNATKDMLVVLATIVVTAVQGPLLDLAGHDYRLTLLSAAICSLLCVACMARLHPTVSPSDQPIKAAP</sequence>
<feature type="transmembrane region" description="Helical" evidence="1">
    <location>
        <begin position="143"/>
        <end position="168"/>
    </location>
</feature>
<feature type="transmembrane region" description="Helical" evidence="1">
    <location>
        <begin position="390"/>
        <end position="409"/>
    </location>
</feature>
<organism evidence="2 3">
    <name type="scientific">Pseudoduganella buxea</name>
    <dbReference type="NCBI Taxonomy" id="1949069"/>
    <lineage>
        <taxon>Bacteria</taxon>
        <taxon>Pseudomonadati</taxon>
        <taxon>Pseudomonadota</taxon>
        <taxon>Betaproteobacteria</taxon>
        <taxon>Burkholderiales</taxon>
        <taxon>Oxalobacteraceae</taxon>
        <taxon>Telluria group</taxon>
        <taxon>Pseudoduganella</taxon>
    </lineage>
</organism>
<dbReference type="PANTHER" id="PTHR23528">
    <property type="match status" value="1"/>
</dbReference>
<protein>
    <submittedName>
        <fullName evidence="2">MFS transporter</fullName>
    </submittedName>
</protein>
<evidence type="ECO:0000256" key="1">
    <source>
        <dbReference type="SAM" id="Phobius"/>
    </source>
</evidence>
<feature type="transmembrane region" description="Helical" evidence="1">
    <location>
        <begin position="180"/>
        <end position="201"/>
    </location>
</feature>
<feature type="transmembrane region" description="Helical" evidence="1">
    <location>
        <begin position="68"/>
        <end position="90"/>
    </location>
</feature>
<feature type="transmembrane region" description="Helical" evidence="1">
    <location>
        <begin position="292"/>
        <end position="315"/>
    </location>
</feature>
<feature type="transmembrane region" description="Helical" evidence="1">
    <location>
        <begin position="259"/>
        <end position="280"/>
    </location>
</feature>
<evidence type="ECO:0000313" key="3">
    <source>
        <dbReference type="Proteomes" id="UP000430634"/>
    </source>
</evidence>
<dbReference type="Pfam" id="PF13347">
    <property type="entry name" value="MFS_2"/>
    <property type="match status" value="1"/>
</dbReference>
<dbReference type="Gene3D" id="1.20.1250.20">
    <property type="entry name" value="MFS general substrate transporter like domains"/>
    <property type="match status" value="1"/>
</dbReference>
<keyword evidence="1" id="KW-1133">Transmembrane helix</keyword>
<dbReference type="EMBL" id="WNKZ01000013">
    <property type="protein sequence ID" value="MTV52526.1"/>
    <property type="molecule type" value="Genomic_DNA"/>
</dbReference>
<reference evidence="2 3" key="1">
    <citation type="submission" date="2019-11" db="EMBL/GenBank/DDBJ databases">
        <title>Type strains purchased from KCTC, JCM and DSMZ.</title>
        <authorList>
            <person name="Lu H."/>
        </authorList>
    </citation>
    <scope>NUCLEOTIDE SEQUENCE [LARGE SCALE GENOMIC DNA]</scope>
    <source>
        <strain evidence="2 3">KCTC 52429</strain>
    </source>
</reference>
<keyword evidence="1" id="KW-0812">Transmembrane</keyword>
<comment type="caution">
    <text evidence="2">The sequence shown here is derived from an EMBL/GenBank/DDBJ whole genome shotgun (WGS) entry which is preliminary data.</text>
</comment>
<dbReference type="Proteomes" id="UP000430634">
    <property type="component" value="Unassembled WGS sequence"/>
</dbReference>
<feature type="transmembrane region" description="Helical" evidence="1">
    <location>
        <begin position="105"/>
        <end position="131"/>
    </location>
</feature>
<dbReference type="AlphaFoldDB" id="A0A6I3SV84"/>
<feature type="transmembrane region" description="Helical" evidence="1">
    <location>
        <begin position="355"/>
        <end position="378"/>
    </location>
</feature>
<dbReference type="InterPro" id="IPR036259">
    <property type="entry name" value="MFS_trans_sf"/>
</dbReference>
<dbReference type="PANTHER" id="PTHR23528:SF1">
    <property type="entry name" value="MAJOR FACILITATOR SUPERFAMILY (MFS) PROFILE DOMAIN-CONTAINING PROTEIN"/>
    <property type="match status" value="1"/>
</dbReference>
<gene>
    <name evidence="2" type="ORF">GM672_07230</name>
</gene>
<feature type="transmembrane region" description="Helical" evidence="1">
    <location>
        <begin position="322"/>
        <end position="343"/>
    </location>
</feature>
<feature type="transmembrane region" description="Helical" evidence="1">
    <location>
        <begin position="207"/>
        <end position="229"/>
    </location>
</feature>
<keyword evidence="1" id="KW-0472">Membrane</keyword>
<dbReference type="OrthoDB" id="8877752at2"/>
<dbReference type="SUPFAM" id="SSF103473">
    <property type="entry name" value="MFS general substrate transporter"/>
    <property type="match status" value="1"/>
</dbReference>